<accession>A0A4Y2C6S2</accession>
<evidence type="ECO:0000313" key="4">
    <source>
        <dbReference type="Proteomes" id="UP000499080"/>
    </source>
</evidence>
<feature type="region of interest" description="Disordered" evidence="1">
    <location>
        <begin position="25"/>
        <end position="91"/>
    </location>
</feature>
<comment type="caution">
    <text evidence="2">The sequence shown here is derived from an EMBL/GenBank/DDBJ whole genome shotgun (WGS) entry which is preliminary data.</text>
</comment>
<dbReference type="AlphaFoldDB" id="A0A4Y2C6S2"/>
<feature type="compositionally biased region" description="Polar residues" evidence="1">
    <location>
        <begin position="25"/>
        <end position="41"/>
    </location>
</feature>
<dbReference type="Proteomes" id="UP000499080">
    <property type="component" value="Unassembled WGS sequence"/>
</dbReference>
<proteinExistence type="predicted"/>
<evidence type="ECO:0000313" key="2">
    <source>
        <dbReference type="EMBL" id="GBM00161.1"/>
    </source>
</evidence>
<gene>
    <name evidence="2" type="ORF">AVEN_192829_1</name>
    <name evidence="3" type="ORF">AVEN_265862_1</name>
</gene>
<evidence type="ECO:0000256" key="1">
    <source>
        <dbReference type="SAM" id="MobiDB-lite"/>
    </source>
</evidence>
<name>A0A4Y2C6S2_ARAVE</name>
<feature type="compositionally biased region" description="Basic and acidic residues" evidence="1">
    <location>
        <begin position="57"/>
        <end position="77"/>
    </location>
</feature>
<keyword evidence="4" id="KW-1185">Reference proteome</keyword>
<protein>
    <submittedName>
        <fullName evidence="2">Uncharacterized protein</fullName>
    </submittedName>
</protein>
<sequence>MYTTSALSVHTLAIRTVREPFAANQMPSVFRQSQRDSQFTLKSDHDHDPCAPPNPLRLEKTRMDKRGRFKPSTREAAECLPSPLEQHLSNI</sequence>
<dbReference type="EMBL" id="BGPR01085601">
    <property type="protein sequence ID" value="GBM00161.1"/>
    <property type="molecule type" value="Genomic_DNA"/>
</dbReference>
<organism evidence="2 4">
    <name type="scientific">Araneus ventricosus</name>
    <name type="common">Orbweaver spider</name>
    <name type="synonym">Epeira ventricosa</name>
    <dbReference type="NCBI Taxonomy" id="182803"/>
    <lineage>
        <taxon>Eukaryota</taxon>
        <taxon>Metazoa</taxon>
        <taxon>Ecdysozoa</taxon>
        <taxon>Arthropoda</taxon>
        <taxon>Chelicerata</taxon>
        <taxon>Arachnida</taxon>
        <taxon>Araneae</taxon>
        <taxon>Araneomorphae</taxon>
        <taxon>Entelegynae</taxon>
        <taxon>Araneoidea</taxon>
        <taxon>Araneidae</taxon>
        <taxon>Araneus</taxon>
    </lineage>
</organism>
<reference evidence="2 4" key="1">
    <citation type="journal article" date="2019" name="Sci. Rep.">
        <title>Orb-weaving spider Araneus ventricosus genome elucidates the spidroin gene catalogue.</title>
        <authorList>
            <person name="Kono N."/>
            <person name="Nakamura H."/>
            <person name="Ohtoshi R."/>
            <person name="Moran D.A.P."/>
            <person name="Shinohara A."/>
            <person name="Yoshida Y."/>
            <person name="Fujiwara M."/>
            <person name="Mori M."/>
            <person name="Tomita M."/>
            <person name="Arakawa K."/>
        </authorList>
    </citation>
    <scope>NUCLEOTIDE SEQUENCE [LARGE SCALE GENOMIC DNA]</scope>
</reference>
<evidence type="ECO:0000313" key="3">
    <source>
        <dbReference type="EMBL" id="GBM00171.1"/>
    </source>
</evidence>
<dbReference type="EMBL" id="BGPR01085603">
    <property type="protein sequence ID" value="GBM00171.1"/>
    <property type="molecule type" value="Genomic_DNA"/>
</dbReference>